<gene>
    <name evidence="1" type="ORF">ASZ90_000783</name>
</gene>
<sequence length="216" mass="23948">MIDVKSVLEEIKAAPYEEIEIRAPHTGIVTFEVSQPGARVAAPSGTYLEKPGTLLASITRERNVKPLHAMVSGEVAKVHLERGGTFVEAGTPLLVLRHYLTKDEVVAAILKRVLHLFSAPERAKYYFIPSVDVKIKSGGCRTVTVKPGMELFIVSRMKREKPLSYEGPEGIIYAVYFQHDDNVEAGQPLIGVCPESQTGLIQDVVNRVHSDWEERN</sequence>
<evidence type="ECO:0008006" key="2">
    <source>
        <dbReference type="Google" id="ProtNLM"/>
    </source>
</evidence>
<reference evidence="1" key="1">
    <citation type="journal article" date="2015" name="Proc. Natl. Acad. Sci. U.S.A.">
        <title>Networks of energetic and metabolic interactions define dynamics in microbial communities.</title>
        <authorList>
            <person name="Embree M."/>
            <person name="Liu J.K."/>
            <person name="Al-Bassam M.M."/>
            <person name="Zengler K."/>
        </authorList>
    </citation>
    <scope>NUCLEOTIDE SEQUENCE</scope>
</reference>
<organism evidence="1">
    <name type="scientific">hydrocarbon metagenome</name>
    <dbReference type="NCBI Taxonomy" id="938273"/>
    <lineage>
        <taxon>unclassified sequences</taxon>
        <taxon>metagenomes</taxon>
        <taxon>ecological metagenomes</taxon>
    </lineage>
</organism>
<name>A0A0W8GA09_9ZZZZ</name>
<proteinExistence type="predicted"/>
<evidence type="ECO:0000313" key="1">
    <source>
        <dbReference type="EMBL" id="KUG29331.1"/>
    </source>
</evidence>
<dbReference type="AlphaFoldDB" id="A0A0W8GA09"/>
<dbReference type="Gene3D" id="2.40.50.100">
    <property type="match status" value="1"/>
</dbReference>
<dbReference type="EMBL" id="LNQE01000101">
    <property type="protein sequence ID" value="KUG29331.1"/>
    <property type="molecule type" value="Genomic_DNA"/>
</dbReference>
<accession>A0A0W8GA09</accession>
<comment type="caution">
    <text evidence="1">The sequence shown here is derived from an EMBL/GenBank/DDBJ whole genome shotgun (WGS) entry which is preliminary data.</text>
</comment>
<protein>
    <recommendedName>
        <fullName evidence="2">Biotin attachment protein</fullName>
    </recommendedName>
</protein>